<keyword evidence="1" id="KW-0812">Transmembrane</keyword>
<keyword evidence="1" id="KW-1133">Transmembrane helix</keyword>
<reference evidence="2 3" key="1">
    <citation type="submission" date="2019-01" db="EMBL/GenBank/DDBJ databases">
        <title>Lacunisphaera sp. strain TWA-58.</title>
        <authorList>
            <person name="Chen W.-M."/>
        </authorList>
    </citation>
    <scope>NUCLEOTIDE SEQUENCE [LARGE SCALE GENOMIC DNA]</scope>
    <source>
        <strain evidence="2 3">TWA-58</strain>
    </source>
</reference>
<keyword evidence="3" id="KW-1185">Reference proteome</keyword>
<evidence type="ECO:0000313" key="3">
    <source>
        <dbReference type="Proteomes" id="UP000290218"/>
    </source>
</evidence>
<protein>
    <submittedName>
        <fullName evidence="2">DUF456 family protein</fullName>
    </submittedName>
</protein>
<proteinExistence type="predicted"/>
<dbReference type="AlphaFoldDB" id="A0A4Q1C9J7"/>
<evidence type="ECO:0000313" key="2">
    <source>
        <dbReference type="EMBL" id="RXK55683.1"/>
    </source>
</evidence>
<name>A0A4Q1C9J7_9BACT</name>
<feature type="transmembrane region" description="Helical" evidence="1">
    <location>
        <begin position="6"/>
        <end position="36"/>
    </location>
</feature>
<dbReference type="RefSeq" id="WP_129047048.1">
    <property type="nucleotide sequence ID" value="NZ_SDHX01000001.1"/>
</dbReference>
<gene>
    <name evidence="2" type="ORF">ESB00_07315</name>
</gene>
<feature type="transmembrane region" description="Helical" evidence="1">
    <location>
        <begin position="92"/>
        <end position="112"/>
    </location>
</feature>
<keyword evidence="1" id="KW-0472">Membrane</keyword>
<sequence length="167" mass="17118">MEYVIWTTVILLMLVGLVGCVVPLLPGTTLILLAALLQKWLLPDTLTWLAVGWIAGFWLLSVLADLGCTILGTKLLGGGKWGMAGATGGALAGMFFSLPALLLGTMLGAVIAEKWLGKKTDEQALKAGAGAALGFLLSGFAKLACAVVMVTLYALSALGSASQPLSA</sequence>
<dbReference type="PANTHER" id="PTHR39165">
    <property type="entry name" value="IG HYPOTHETICAL 17883"/>
    <property type="match status" value="1"/>
</dbReference>
<feature type="transmembrane region" description="Helical" evidence="1">
    <location>
        <begin position="133"/>
        <end position="155"/>
    </location>
</feature>
<accession>A0A4Q1C9J7</accession>
<evidence type="ECO:0000256" key="1">
    <source>
        <dbReference type="SAM" id="Phobius"/>
    </source>
</evidence>
<dbReference type="EMBL" id="SDHX01000001">
    <property type="protein sequence ID" value="RXK55683.1"/>
    <property type="molecule type" value="Genomic_DNA"/>
</dbReference>
<dbReference type="Proteomes" id="UP000290218">
    <property type="component" value="Unassembled WGS sequence"/>
</dbReference>
<dbReference type="PANTHER" id="PTHR39165:SF1">
    <property type="entry name" value="DUF456 DOMAIN-CONTAINING PROTEIN"/>
    <property type="match status" value="1"/>
</dbReference>
<feature type="transmembrane region" description="Helical" evidence="1">
    <location>
        <begin position="48"/>
        <end position="72"/>
    </location>
</feature>
<dbReference type="InterPro" id="IPR007403">
    <property type="entry name" value="DUF456"/>
</dbReference>
<organism evidence="2 3">
    <name type="scientific">Oleiharenicola lentus</name>
    <dbReference type="NCBI Taxonomy" id="2508720"/>
    <lineage>
        <taxon>Bacteria</taxon>
        <taxon>Pseudomonadati</taxon>
        <taxon>Verrucomicrobiota</taxon>
        <taxon>Opitutia</taxon>
        <taxon>Opitutales</taxon>
        <taxon>Opitutaceae</taxon>
        <taxon>Oleiharenicola</taxon>
    </lineage>
</organism>
<dbReference type="Pfam" id="PF04306">
    <property type="entry name" value="DUF456"/>
    <property type="match status" value="1"/>
</dbReference>
<comment type="caution">
    <text evidence="2">The sequence shown here is derived from an EMBL/GenBank/DDBJ whole genome shotgun (WGS) entry which is preliminary data.</text>
</comment>